<dbReference type="RefSeq" id="WP_063946941.1">
    <property type="nucleotide sequence ID" value="NZ_JBJDNA010000002.1"/>
</dbReference>
<evidence type="ECO:0000313" key="4">
    <source>
        <dbReference type="Proteomes" id="UP000077098"/>
    </source>
</evidence>
<dbReference type="Gene3D" id="3.40.50.720">
    <property type="entry name" value="NAD(P)-binding Rossmann-like Domain"/>
    <property type="match status" value="1"/>
</dbReference>
<dbReference type="PANTHER" id="PTHR43708">
    <property type="entry name" value="CONSERVED EXPRESSED OXIDOREDUCTASE (EUROFUNG)"/>
    <property type="match status" value="1"/>
</dbReference>
<dbReference type="GO" id="GO:0000166">
    <property type="term" value="F:nucleotide binding"/>
    <property type="evidence" value="ECO:0007669"/>
    <property type="project" value="InterPro"/>
</dbReference>
<dbReference type="AlphaFoldDB" id="A0A176XJJ0"/>
<dbReference type="Gene3D" id="3.30.360.10">
    <property type="entry name" value="Dihydrodipicolinate Reductase, domain 2"/>
    <property type="match status" value="1"/>
</dbReference>
<dbReference type="SUPFAM" id="SSF55347">
    <property type="entry name" value="Glyceraldehyde-3-phosphate dehydrogenase-like, C-terminal domain"/>
    <property type="match status" value="1"/>
</dbReference>
<protein>
    <submittedName>
        <fullName evidence="3">Oxidoreductase</fullName>
    </submittedName>
</protein>
<dbReference type="InterPro" id="IPR036291">
    <property type="entry name" value="NAD(P)-bd_dom_sf"/>
</dbReference>
<evidence type="ECO:0000259" key="1">
    <source>
        <dbReference type="Pfam" id="PF01408"/>
    </source>
</evidence>
<feature type="domain" description="GFO/IDH/MocA-like oxidoreductase" evidence="2">
    <location>
        <begin position="136"/>
        <end position="257"/>
    </location>
</feature>
<comment type="caution">
    <text evidence="3">The sequence shown here is derived from an EMBL/GenBank/DDBJ whole genome shotgun (WGS) entry which is preliminary data.</text>
</comment>
<dbReference type="Pfam" id="PF01408">
    <property type="entry name" value="GFO_IDH_MocA"/>
    <property type="match status" value="1"/>
</dbReference>
<dbReference type="Proteomes" id="UP000077098">
    <property type="component" value="Unassembled WGS sequence"/>
</dbReference>
<dbReference type="EMBL" id="LXPS01000001">
    <property type="protein sequence ID" value="OAE49705.1"/>
    <property type="molecule type" value="Genomic_DNA"/>
</dbReference>
<dbReference type="InterPro" id="IPR000683">
    <property type="entry name" value="Gfo/Idh/MocA-like_OxRdtase_N"/>
</dbReference>
<dbReference type="InterPro" id="IPR055170">
    <property type="entry name" value="GFO_IDH_MocA-like_dom"/>
</dbReference>
<proteinExistence type="predicted"/>
<evidence type="ECO:0000313" key="3">
    <source>
        <dbReference type="EMBL" id="OAE49705.1"/>
    </source>
</evidence>
<organism evidence="3 4">
    <name type="scientific">Agrobacterium tumefaciens</name>
    <dbReference type="NCBI Taxonomy" id="358"/>
    <lineage>
        <taxon>Bacteria</taxon>
        <taxon>Pseudomonadati</taxon>
        <taxon>Pseudomonadota</taxon>
        <taxon>Alphaproteobacteria</taxon>
        <taxon>Hyphomicrobiales</taxon>
        <taxon>Rhizobiaceae</taxon>
        <taxon>Rhizobium/Agrobacterium group</taxon>
        <taxon>Agrobacterium</taxon>
        <taxon>Agrobacterium tumefaciens complex</taxon>
    </lineage>
</organism>
<accession>A0A176XJJ0</accession>
<dbReference type="SUPFAM" id="SSF51735">
    <property type="entry name" value="NAD(P)-binding Rossmann-fold domains"/>
    <property type="match status" value="1"/>
</dbReference>
<reference evidence="3 4" key="1">
    <citation type="submission" date="2016-05" db="EMBL/GenBank/DDBJ databases">
        <authorList>
            <person name="Lavstsen T."/>
            <person name="Jespersen J.S."/>
        </authorList>
    </citation>
    <scope>NUCLEOTIDE SEQUENCE [LARGE SCALE GENOMIC DNA]</scope>
    <source>
        <strain evidence="3 4">KCJ1736</strain>
    </source>
</reference>
<dbReference type="PANTHER" id="PTHR43708:SF8">
    <property type="entry name" value="OXIDOREDUCTASE"/>
    <property type="match status" value="1"/>
</dbReference>
<feature type="domain" description="Gfo/Idh/MocA-like oxidoreductase N-terminal" evidence="1">
    <location>
        <begin position="3"/>
        <end position="126"/>
    </location>
</feature>
<gene>
    <name evidence="3" type="ORF">A7J57_16145</name>
</gene>
<evidence type="ECO:0000259" key="2">
    <source>
        <dbReference type="Pfam" id="PF22725"/>
    </source>
</evidence>
<name>A0A176XJJ0_AGRTU</name>
<dbReference type="Pfam" id="PF22725">
    <property type="entry name" value="GFO_IDH_MocA_C3"/>
    <property type="match status" value="1"/>
</dbReference>
<sequence>MNFNAVLCGCGAMAKGWLRAIQSTPDIAGAIKIVGLVDLNENTARALAEEFALTDAVIGTDLRAVIAETKADILFDIVIPQARFAVVEAGLAAGCHVLSEKPLAASMEEAATLVELAKKAGKIHAVVQNRRFVAGIRRLRRALEDGIIGDLTAIHCDFFLGPHFGGFREEMKNVLLLDMAIHTFDAARFVANEKPISVFCVEKNPAGSWYAHGASANAIFEFSNDVVFTYRGSWCAEGERTSWEARWRLIGSKGMIVWDGEDNFSASVAGDEQGLLRGFKTVNVSEAISEKDTRGHASVILSFLDSIRTGEMPETASFDNINSLAMVMGAIESARLGQPVLIAA</sequence>
<dbReference type="InterPro" id="IPR051317">
    <property type="entry name" value="Gfo/Idh/MocA_oxidoreduct"/>
</dbReference>